<accession>A0A6C0ETN4</accession>
<feature type="coiled-coil region" evidence="1">
    <location>
        <begin position="1935"/>
        <end position="1965"/>
    </location>
</feature>
<keyword evidence="1" id="KW-0175">Coiled coil</keyword>
<dbReference type="EMBL" id="MN738924">
    <property type="protein sequence ID" value="QHT31630.1"/>
    <property type="molecule type" value="Genomic_DNA"/>
</dbReference>
<protein>
    <submittedName>
        <fullName evidence="2">Uncharacterized protein</fullName>
    </submittedName>
</protein>
<evidence type="ECO:0000256" key="1">
    <source>
        <dbReference type="SAM" id="Coils"/>
    </source>
</evidence>
<proteinExistence type="predicted"/>
<organism evidence="2">
    <name type="scientific">viral metagenome</name>
    <dbReference type="NCBI Taxonomy" id="1070528"/>
    <lineage>
        <taxon>unclassified sequences</taxon>
        <taxon>metagenomes</taxon>
        <taxon>organismal metagenomes</taxon>
    </lineage>
</organism>
<reference evidence="2" key="1">
    <citation type="journal article" date="2020" name="Nature">
        <title>Giant virus diversity and host interactions through global metagenomics.</title>
        <authorList>
            <person name="Schulz F."/>
            <person name="Roux S."/>
            <person name="Paez-Espino D."/>
            <person name="Jungbluth S."/>
            <person name="Walsh D.A."/>
            <person name="Denef V.J."/>
            <person name="McMahon K.D."/>
            <person name="Konstantinidis K.T."/>
            <person name="Eloe-Fadrosh E.A."/>
            <person name="Kyrpides N.C."/>
            <person name="Woyke T."/>
        </authorList>
    </citation>
    <scope>NUCLEOTIDE SEQUENCE</scope>
    <source>
        <strain evidence="2">GVMAG-M-3300009155-48</strain>
    </source>
</reference>
<name>A0A6C0ETN4_9ZZZZ</name>
<evidence type="ECO:0000313" key="2">
    <source>
        <dbReference type="EMBL" id="QHT31630.1"/>
    </source>
</evidence>
<sequence>MSEEYEKIDTENDNESTIIENQGISLELRDIIQIVAPTNIDVHEQTFIINYIDSQKISLINVSTFLKHILYIDLDGAFTDESISQILLLYRSEEKGYARQNGLVSKKWVDIHFGGEIPLIITGEITNLEEDMIEVTTFPGMRVIYIDFKYQGLPEELPIEEIVLRPKPAVMEKVGSFTNLEPSCDTSCEFPQREDATIEYTETGESIISIPASVSPDENIRDVLHNMYIDANDIFENDEVEEVTLEVEVSESKKRYTIDAQVNDLMDELLSTIPNHKRTKNVMDNVHFVIGRFKELRERFSKFDENGNVSDIKIKGSDHKPLLDVISKFNKKLQWLLPVVKFRKKLYYENTKDIDMEENNANNNYYMFLNTGDDLHEEAGVISQYYKNEMQGDVSKYEHMFSTLNEYTKPFSAPFDTESVIAREHVVHSDIEAVVDNIRRKNSNHTPFQRFNVGLSKIDSVDKKHGKTVYIRKPFMPSDKLSLKSVITLPVPIMEFSQIDLPGTNILTKSQKSQHYLQLSRLLNKKTSIDTHVVSDLDKEVKYVDDDSKKNPLDENIEFLEKITEFSLDADLDNEYDKFSKFLNSIIPKTRILFRLIKKNINDKLSFVDVVNALEPFMIYNDDITYQQYNEIRYFIKDRIKKHKTSLNEKAQDFAKIQNTRYNTRAATNKIENMFSEKKDYLEIFADGYKIKTEELKEYSTTELLLHIIQVDNGILFSNLLSRVLLTLITPNKLLDALQKPNLEDLSENEKIKPKDCTRRFLAKKYHSISELQKDNNSGAIYYDKDLDDTPYYILKKYENKQKSMVSEMFVDYLAENLIQKHDCPPNSAKEMAVTLISGKKEVNEGEYAILELRPKLPSNIDESKLTDKEKAEIELEANTRLKLQYYKRIKNHWVKDDTIDETTFIDTQTLFCNVQKSCLKNTENQQCESTEQSEARFKFNRQNSVFAEELDKRFSITVEEMEKELNAAIEKSIKQIKSSLRLKEIQLYKANYLAYELGRQNIREDIIVSPHAKLFDLILSQDDFIKKQDDIIRFVQEYCREPMVPELKEESRWLYCKETNTKLVPMIIHDLAIAFIMGNYQEKQDELCREYGRDEGDSIVDKESGYVIRKLDFSSEEGYDEAGFKINTHSILEKDLGSVISEVLSKKKRIFDDETDQTVYNVFVAICSNLSVNTELIEEFVLRTSLEMIHNKDIVLEEKSYVKKTEKLLKDKGKTSPPFPIYKNQSIITIVGCVILVGIQCAIPSIRVRKTYPGCVRSFDGYPLSGGVEDTSGIQYIACVLDSMKIKQKQNDNTIQTNPWYSIQKLNPKSIEQRMMDVLDKYINKRNDIVELYTKKKEYLILEPSDPIPAEHNIQKWKHFLPPIVEFSVTKGLSNVTNDFKNDLLETLRKGHKDQNDYIHVLKNKLISFSFGVIENINKIVHQKNLLLHTASRVPFLQNACCNEAGKSSNPIAYFAADEPLIVNYIQSAKSCIALLKDVKELSKAAILYHTDFTGIIYPPVPEGHLESNIYAAFIHYCKFDRNAPVPEDLRAICGEKPTEYNALWSLEEKIDHLKRHGKRYTLDDLYNLTNVVEKRNTVVIHENPVTSEINVLKDLLGHMDNESTTLIEYPLRKLLIEVLESYVPRKMMKENLEDLREKSKEVYRLRKYLTTTNNNLLVEINRFLNNYASNISSNEKTKIGDFLMNIHEWQSDAKMKETGLYYDEQLYTITNFIKNSMKQMTNVYPNVIINGVNPINISTKWGNHWGLSSYHEGDINRHINEYLVDLDKFKGDSILNQYLLKLQNRIIDLNMFIQHIPVETPVLKNGDVYFSLFDKQTTYLLFVYCWYSILHEYIQCVNDPNLLDMDIQEMKRNKRNDIRESQNTSNYIASTIVDEDVDENDANTELIQMEIRRADTRELKDRVCNLLYTFLNIEMKNKKVLDRSYNEISRRVRRSKEEEKKTITDYLENMEKDERKVEDMIKNFKLGRWNVGTQKGVFMYDKGTYDQERESNLLRFAQDLEGNVQGEGEINEETYDVEDLERYDNQQVDEFYDYEENAIAHFGVDYMDEGYYGDEAEGDFSDDS</sequence>